<name>A0AAW1TR95_9CUCU</name>
<feature type="signal peptide" evidence="1">
    <location>
        <begin position="1"/>
        <end position="20"/>
    </location>
</feature>
<evidence type="ECO:0000313" key="3">
    <source>
        <dbReference type="Proteomes" id="UP001431783"/>
    </source>
</evidence>
<evidence type="ECO:0000256" key="1">
    <source>
        <dbReference type="SAM" id="SignalP"/>
    </source>
</evidence>
<accession>A0AAW1TR95</accession>
<proteinExistence type="predicted"/>
<keyword evidence="3" id="KW-1185">Reference proteome</keyword>
<reference evidence="2 3" key="1">
    <citation type="submission" date="2023-03" db="EMBL/GenBank/DDBJ databases">
        <title>Genome insight into feeding habits of ladybird beetles.</title>
        <authorList>
            <person name="Li H.-S."/>
            <person name="Huang Y.-H."/>
            <person name="Pang H."/>
        </authorList>
    </citation>
    <scope>NUCLEOTIDE SEQUENCE [LARGE SCALE GENOMIC DNA]</scope>
    <source>
        <strain evidence="2">SYSU_2023b</strain>
        <tissue evidence="2">Whole body</tissue>
    </source>
</reference>
<gene>
    <name evidence="2" type="ORF">WA026_003417</name>
</gene>
<organism evidence="2 3">
    <name type="scientific">Henosepilachna vigintioctopunctata</name>
    <dbReference type="NCBI Taxonomy" id="420089"/>
    <lineage>
        <taxon>Eukaryota</taxon>
        <taxon>Metazoa</taxon>
        <taxon>Ecdysozoa</taxon>
        <taxon>Arthropoda</taxon>
        <taxon>Hexapoda</taxon>
        <taxon>Insecta</taxon>
        <taxon>Pterygota</taxon>
        <taxon>Neoptera</taxon>
        <taxon>Endopterygota</taxon>
        <taxon>Coleoptera</taxon>
        <taxon>Polyphaga</taxon>
        <taxon>Cucujiformia</taxon>
        <taxon>Coccinelloidea</taxon>
        <taxon>Coccinellidae</taxon>
        <taxon>Epilachninae</taxon>
        <taxon>Epilachnini</taxon>
        <taxon>Henosepilachna</taxon>
    </lineage>
</organism>
<comment type="caution">
    <text evidence="2">The sequence shown here is derived from an EMBL/GenBank/DDBJ whole genome shotgun (WGS) entry which is preliminary data.</text>
</comment>
<evidence type="ECO:0000313" key="2">
    <source>
        <dbReference type="EMBL" id="KAK9869669.1"/>
    </source>
</evidence>
<dbReference type="EMBL" id="JARQZJ010000001">
    <property type="protein sequence ID" value="KAK9869669.1"/>
    <property type="molecule type" value="Genomic_DNA"/>
</dbReference>
<feature type="chain" id="PRO_5043957277" evidence="1">
    <location>
        <begin position="21"/>
        <end position="214"/>
    </location>
</feature>
<keyword evidence="1" id="KW-0732">Signal</keyword>
<sequence length="214" mass="23970">MFFPLNILVVIVLHLSQGEGKILRADDGMEMPEITTNDFLEAFNVSGNGGFYTYSLATHFSWEMEGEMSESVARQILFHSIFGTFKEDLSILSQITNQCTWHTREEMGSSFKKRRTCGKKVSYIPISLILYSKLSSENMTGLLSSYSQISSLPVFSGSRTQSFSEEFFEQFNKRSGLASLAKTIPQLTATLVDVLSSLKENILSKNNKLEIGTV</sequence>
<protein>
    <submittedName>
        <fullName evidence="2">Uncharacterized protein</fullName>
    </submittedName>
</protein>
<dbReference type="AlphaFoldDB" id="A0AAW1TR95"/>
<dbReference type="Proteomes" id="UP001431783">
    <property type="component" value="Unassembled WGS sequence"/>
</dbReference>